<feature type="transmembrane region" description="Helical" evidence="2">
    <location>
        <begin position="197"/>
        <end position="217"/>
    </location>
</feature>
<dbReference type="InterPro" id="IPR037185">
    <property type="entry name" value="EmrE-like"/>
</dbReference>
<feature type="transmembrane region" description="Helical" evidence="2">
    <location>
        <begin position="170"/>
        <end position="191"/>
    </location>
</feature>
<proteinExistence type="inferred from homology"/>
<dbReference type="Proteomes" id="UP000185628">
    <property type="component" value="Unassembled WGS sequence"/>
</dbReference>
<dbReference type="InterPro" id="IPR000620">
    <property type="entry name" value="EamA_dom"/>
</dbReference>
<accession>A0A1Q5Q279</accession>
<feature type="transmembrane region" description="Helical" evidence="2">
    <location>
        <begin position="7"/>
        <end position="26"/>
    </location>
</feature>
<evidence type="ECO:0000259" key="3">
    <source>
        <dbReference type="Pfam" id="PF00892"/>
    </source>
</evidence>
<evidence type="ECO:0000256" key="1">
    <source>
        <dbReference type="ARBA" id="ARBA00007362"/>
    </source>
</evidence>
<comment type="similarity">
    <text evidence="1">Belongs to the EamA transporter family.</text>
</comment>
<dbReference type="GO" id="GO:0016020">
    <property type="term" value="C:membrane"/>
    <property type="evidence" value="ECO:0007669"/>
    <property type="project" value="InterPro"/>
</dbReference>
<sequence>MSGRDWLLVAALGITTGSLTFLFFVAIQRIPLGTAVALEFLGPLVLAAVTSDSKRALIYPALAMVGVVLMNRPWVGDVDVIGVVFALLSGAAWAVYIVLTQQAGDRFSGISALAFTIPIAAIAFVPIGLPQALPHLSAPIIATAFGLALLMPVIPLVLEIVALRGMGPAAFGTLMALEPAMGVVIGAIVLAQIPLPIQILGIILVVAAGIGSQRFAARDVSPETLS</sequence>
<feature type="transmembrane region" description="Helical" evidence="2">
    <location>
        <begin position="32"/>
        <end position="49"/>
    </location>
</feature>
<organism evidence="4 5">
    <name type="scientific">Bowdeniella nasicola</name>
    <dbReference type="NCBI Taxonomy" id="208480"/>
    <lineage>
        <taxon>Bacteria</taxon>
        <taxon>Bacillati</taxon>
        <taxon>Actinomycetota</taxon>
        <taxon>Actinomycetes</taxon>
        <taxon>Actinomycetales</taxon>
        <taxon>Actinomycetaceae</taxon>
        <taxon>Bowdeniella</taxon>
    </lineage>
</organism>
<evidence type="ECO:0000313" key="5">
    <source>
        <dbReference type="Proteomes" id="UP000185628"/>
    </source>
</evidence>
<name>A0A1Q5Q279_9ACTO</name>
<dbReference type="EMBL" id="MQVR01000041">
    <property type="protein sequence ID" value="OKL53772.1"/>
    <property type="molecule type" value="Genomic_DNA"/>
</dbReference>
<comment type="caution">
    <text evidence="4">The sequence shown here is derived from an EMBL/GenBank/DDBJ whole genome shotgun (WGS) entry which is preliminary data.</text>
</comment>
<dbReference type="OrthoDB" id="9815120at2"/>
<feature type="transmembrane region" description="Helical" evidence="2">
    <location>
        <begin position="80"/>
        <end position="99"/>
    </location>
</feature>
<feature type="domain" description="EamA" evidence="3">
    <location>
        <begin position="81"/>
        <end position="208"/>
    </location>
</feature>
<dbReference type="AlphaFoldDB" id="A0A1Q5Q279"/>
<dbReference type="SUPFAM" id="SSF103481">
    <property type="entry name" value="Multidrug resistance efflux transporter EmrE"/>
    <property type="match status" value="1"/>
</dbReference>
<feature type="transmembrane region" description="Helical" evidence="2">
    <location>
        <begin position="111"/>
        <end position="130"/>
    </location>
</feature>
<dbReference type="Pfam" id="PF00892">
    <property type="entry name" value="EamA"/>
    <property type="match status" value="1"/>
</dbReference>
<evidence type="ECO:0000256" key="2">
    <source>
        <dbReference type="SAM" id="Phobius"/>
    </source>
</evidence>
<keyword evidence="5" id="KW-1185">Reference proteome</keyword>
<reference evidence="5" key="1">
    <citation type="submission" date="2016-12" db="EMBL/GenBank/DDBJ databases">
        <authorList>
            <person name="Meng X."/>
        </authorList>
    </citation>
    <scope>NUCLEOTIDE SEQUENCE [LARGE SCALE GENOMIC DNA]</scope>
    <source>
        <strain evidence="5">DSM 19116</strain>
    </source>
</reference>
<evidence type="ECO:0000313" key="4">
    <source>
        <dbReference type="EMBL" id="OKL53772.1"/>
    </source>
</evidence>
<feature type="transmembrane region" description="Helical" evidence="2">
    <location>
        <begin position="56"/>
        <end position="74"/>
    </location>
</feature>
<gene>
    <name evidence="4" type="ORF">BSZ39_07765</name>
</gene>
<dbReference type="RefSeq" id="WP_073716790.1">
    <property type="nucleotide sequence ID" value="NZ_MQVR01000041.1"/>
</dbReference>
<keyword evidence="2" id="KW-1133">Transmembrane helix</keyword>
<feature type="transmembrane region" description="Helical" evidence="2">
    <location>
        <begin position="136"/>
        <end position="158"/>
    </location>
</feature>
<keyword evidence="2" id="KW-0472">Membrane</keyword>
<keyword evidence="2" id="KW-0812">Transmembrane</keyword>
<protein>
    <recommendedName>
        <fullName evidence="3">EamA domain-containing protein</fullName>
    </recommendedName>
</protein>